<keyword evidence="3" id="KW-1185">Reference proteome</keyword>
<dbReference type="EMBL" id="CAXKWB010023325">
    <property type="protein sequence ID" value="CAL4125021.1"/>
    <property type="molecule type" value="Genomic_DNA"/>
</dbReference>
<evidence type="ECO:0000256" key="1">
    <source>
        <dbReference type="SAM" id="Phobius"/>
    </source>
</evidence>
<accession>A0AAV2RI39</accession>
<organism evidence="2 3">
    <name type="scientific">Meganyctiphanes norvegica</name>
    <name type="common">Northern krill</name>
    <name type="synonym">Thysanopoda norvegica</name>
    <dbReference type="NCBI Taxonomy" id="48144"/>
    <lineage>
        <taxon>Eukaryota</taxon>
        <taxon>Metazoa</taxon>
        <taxon>Ecdysozoa</taxon>
        <taxon>Arthropoda</taxon>
        <taxon>Crustacea</taxon>
        <taxon>Multicrustacea</taxon>
        <taxon>Malacostraca</taxon>
        <taxon>Eumalacostraca</taxon>
        <taxon>Eucarida</taxon>
        <taxon>Euphausiacea</taxon>
        <taxon>Euphausiidae</taxon>
        <taxon>Meganyctiphanes</taxon>
    </lineage>
</organism>
<proteinExistence type="predicted"/>
<sequence>MEKANVWYMIRIRRGDARRRRSARTNFTQTETAFVIYYKYYLDVNGHALNTSISAYEAGNEIRLKTVRSLWTSECDPRYNNTQPQPTNSTLPTSQLTITIATVSSVLFLVVILMTVILVIIHKRRNVTHLCPNQQITRTDFPDM</sequence>
<keyword evidence="1" id="KW-1133">Transmembrane helix</keyword>
<keyword evidence="1" id="KW-0812">Transmembrane</keyword>
<dbReference type="Proteomes" id="UP001497623">
    <property type="component" value="Unassembled WGS sequence"/>
</dbReference>
<feature type="transmembrane region" description="Helical" evidence="1">
    <location>
        <begin position="96"/>
        <end position="121"/>
    </location>
</feature>
<protein>
    <submittedName>
        <fullName evidence="2">Uncharacterized protein</fullName>
    </submittedName>
</protein>
<reference evidence="2 3" key="1">
    <citation type="submission" date="2024-05" db="EMBL/GenBank/DDBJ databases">
        <authorList>
            <person name="Wallberg A."/>
        </authorList>
    </citation>
    <scope>NUCLEOTIDE SEQUENCE [LARGE SCALE GENOMIC DNA]</scope>
</reference>
<evidence type="ECO:0000313" key="2">
    <source>
        <dbReference type="EMBL" id="CAL4125021.1"/>
    </source>
</evidence>
<comment type="caution">
    <text evidence="2">The sequence shown here is derived from an EMBL/GenBank/DDBJ whole genome shotgun (WGS) entry which is preliminary data.</text>
</comment>
<keyword evidence="1" id="KW-0472">Membrane</keyword>
<gene>
    <name evidence="2" type="ORF">MNOR_LOCUS24952</name>
</gene>
<dbReference type="AlphaFoldDB" id="A0AAV2RI39"/>
<evidence type="ECO:0000313" key="3">
    <source>
        <dbReference type="Proteomes" id="UP001497623"/>
    </source>
</evidence>
<name>A0AAV2RI39_MEGNR</name>